<keyword evidence="2" id="KW-0812">Transmembrane</keyword>
<evidence type="ECO:0000259" key="3">
    <source>
        <dbReference type="Pfam" id="PF25155"/>
    </source>
</evidence>
<dbReference type="InterPro" id="IPR056902">
    <property type="entry name" value="NTF2_YvbJ"/>
</dbReference>
<feature type="transmembrane region" description="Helical" evidence="2">
    <location>
        <begin position="29"/>
        <end position="49"/>
    </location>
</feature>
<dbReference type="Pfam" id="PF25155">
    <property type="entry name" value="NTF2_YvbJ"/>
    <property type="match status" value="1"/>
</dbReference>
<comment type="caution">
    <text evidence="4">The sequence shown here is derived from an EMBL/GenBank/DDBJ whole genome shotgun (WGS) entry which is preliminary data.</text>
</comment>
<reference evidence="4 5" key="1">
    <citation type="submission" date="2020-03" db="EMBL/GenBank/DDBJ databases">
        <title>Assessment of the enzymatic potential of alkaline-tolerant lipase obtained from Bacillus luteus H11 (technogenic soil) for the bioremediation of saline soils contaminated with petroleum substances.</title>
        <authorList>
            <person name="Kalwasinska A."/>
        </authorList>
    </citation>
    <scope>NUCLEOTIDE SEQUENCE [LARGE SCALE GENOMIC DNA]</scope>
    <source>
        <strain evidence="4 5">H11</strain>
    </source>
</reference>
<name>A0A969TVF6_9BACI</name>
<dbReference type="EMBL" id="JAATHJ010000020">
    <property type="protein sequence ID" value="NJP38350.1"/>
    <property type="molecule type" value="Genomic_DNA"/>
</dbReference>
<evidence type="ECO:0000313" key="4">
    <source>
        <dbReference type="EMBL" id="NJP38350.1"/>
    </source>
</evidence>
<gene>
    <name evidence="4" type="ORF">HCN83_12210</name>
</gene>
<protein>
    <recommendedName>
        <fullName evidence="3">YvbJ-like NTF2-like domain-containing protein</fullName>
    </recommendedName>
</protein>
<organism evidence="4 5">
    <name type="scientific">Alkalicoccus luteus</name>
    <dbReference type="NCBI Taxonomy" id="1237094"/>
    <lineage>
        <taxon>Bacteria</taxon>
        <taxon>Bacillati</taxon>
        <taxon>Bacillota</taxon>
        <taxon>Bacilli</taxon>
        <taxon>Bacillales</taxon>
        <taxon>Bacillaceae</taxon>
        <taxon>Alkalicoccus</taxon>
    </lineage>
</organism>
<dbReference type="RefSeq" id="WP_168007742.1">
    <property type="nucleotide sequence ID" value="NZ_JAATHJ010000020.1"/>
</dbReference>
<accession>A0A969TVF6</accession>
<evidence type="ECO:0000313" key="5">
    <source>
        <dbReference type="Proteomes" id="UP000752012"/>
    </source>
</evidence>
<dbReference type="AlphaFoldDB" id="A0A969TVF6"/>
<keyword evidence="5" id="KW-1185">Reference proteome</keyword>
<feature type="domain" description="YvbJ-like NTF2-like" evidence="3">
    <location>
        <begin position="301"/>
        <end position="416"/>
    </location>
</feature>
<proteinExistence type="predicted"/>
<evidence type="ECO:0000256" key="2">
    <source>
        <dbReference type="SAM" id="Phobius"/>
    </source>
</evidence>
<evidence type="ECO:0000256" key="1">
    <source>
        <dbReference type="SAM" id="MobiDB-lite"/>
    </source>
</evidence>
<feature type="region of interest" description="Disordered" evidence="1">
    <location>
        <begin position="267"/>
        <end position="287"/>
    </location>
</feature>
<keyword evidence="2" id="KW-1133">Transmembrane helix</keyword>
<keyword evidence="2" id="KW-0472">Membrane</keyword>
<sequence>MEDCPVCGSERTERVCSGCGYGKKKTAQWISFGAVGAGLLLFIAIPQLLSAGNPPKETVAELEEAVAQGDTERIAELTVLANSDEQLTINQAAPMSLYLQEEGHDVFDRLYDQAAEVADGAQISEDEPWRIVREGNFFSSYSIEVTPVPFFTAGGFVGLELLMEDGTAVTVSEDVHALYGPVLPGIYEAELFFEGEYTTVDQTASFTIEGPDTAVIELEPGAGRLDIEVPDSAVLTIRRNGQEIDHRLTTDAVFPFDESFSIEAARPFPDGRASTGDTIVQDSSPDLSSLDADSELAAHLAETFENYVWGVAAAESRNDENLLTSAKDSLRRAIEEEMRIRRAQGFMRKTDELLLETDPEQAEVFETEGVWIGRIPFHIERTDTWYRHGDAFEQSSSERSGIVHLEFDEETKRWLVGWVADLGSASFSTETPKQREEVFDWSGS</sequence>
<dbReference type="Proteomes" id="UP000752012">
    <property type="component" value="Unassembled WGS sequence"/>
</dbReference>